<feature type="non-terminal residue" evidence="2">
    <location>
        <position position="1"/>
    </location>
</feature>
<proteinExistence type="predicted"/>
<dbReference type="GO" id="GO:0006749">
    <property type="term" value="P:glutathione metabolic process"/>
    <property type="evidence" value="ECO:0007669"/>
    <property type="project" value="TreeGrafter"/>
</dbReference>
<feature type="domain" description="Hydantoinase B/oxoprolinase" evidence="1">
    <location>
        <begin position="10"/>
        <end position="442"/>
    </location>
</feature>
<dbReference type="InterPro" id="IPR045079">
    <property type="entry name" value="Oxoprolinase-like"/>
</dbReference>
<feature type="non-terminal residue" evidence="2">
    <location>
        <position position="442"/>
    </location>
</feature>
<dbReference type="Pfam" id="PF02538">
    <property type="entry name" value="Hydantoinase_B"/>
    <property type="match status" value="1"/>
</dbReference>
<sequence>HSVTGTPALDGVQLAILNKRFEGVCRKMANTLFRTGRSGVLNTARDFSCCIVTANNQLLTSAESLPIHVFSGPDLMAAAMQEFHPVLKRGDAFLHNSPYHGCSHPADHTILVPVIDDEGSHRFTMVAKAHQADCGNSLPTTYMGGARDVYQEGALIFPAVRVQENYQDIQDIVRMCRMRIRVPEQWWGDYLAEMGAARIGERELMAMAAEVGWDTLDTFTDQWFEYSEQRMSAAIARLPAGKMMVLSAHDPFPGAEEGIEVKVRLTIDPVDAIIEVDLRDNPDCLPCGLNLSEACSRTSAMVGVFNSIDHSVLPNAGSFRRIRVLLRENCVVGIPLHPTSCSVATTNVADHVSNGVQRAIAELAEGAGMAEVGYAIPPSVGVISGLKPDSGEPFINQIFLGFGAGAASPVADAWVTVGHVGNAGLCYQDSAEVDEQVFPIFV</sequence>
<evidence type="ECO:0000313" key="2">
    <source>
        <dbReference type="EMBL" id="SVB99652.1"/>
    </source>
</evidence>
<protein>
    <recommendedName>
        <fullName evidence="1">Hydantoinase B/oxoprolinase domain-containing protein</fullName>
    </recommendedName>
</protein>
<reference evidence="2" key="1">
    <citation type="submission" date="2018-05" db="EMBL/GenBank/DDBJ databases">
        <authorList>
            <person name="Lanie J.A."/>
            <person name="Ng W.-L."/>
            <person name="Kazmierczak K.M."/>
            <person name="Andrzejewski T.M."/>
            <person name="Davidsen T.M."/>
            <person name="Wayne K.J."/>
            <person name="Tettelin H."/>
            <person name="Glass J.I."/>
            <person name="Rusch D."/>
            <person name="Podicherti R."/>
            <person name="Tsui H.-C.T."/>
            <person name="Winkler M.E."/>
        </authorList>
    </citation>
    <scope>NUCLEOTIDE SEQUENCE</scope>
</reference>
<name>A0A382IK67_9ZZZZ</name>
<dbReference type="GO" id="GO:0017168">
    <property type="term" value="F:5-oxoprolinase (ATP-hydrolyzing) activity"/>
    <property type="evidence" value="ECO:0007669"/>
    <property type="project" value="TreeGrafter"/>
</dbReference>
<dbReference type="PANTHER" id="PTHR11365">
    <property type="entry name" value="5-OXOPROLINASE RELATED"/>
    <property type="match status" value="1"/>
</dbReference>
<organism evidence="2">
    <name type="scientific">marine metagenome</name>
    <dbReference type="NCBI Taxonomy" id="408172"/>
    <lineage>
        <taxon>unclassified sequences</taxon>
        <taxon>metagenomes</taxon>
        <taxon>ecological metagenomes</taxon>
    </lineage>
</organism>
<dbReference type="InterPro" id="IPR003692">
    <property type="entry name" value="Hydantoinase_B"/>
</dbReference>
<evidence type="ECO:0000259" key="1">
    <source>
        <dbReference type="Pfam" id="PF02538"/>
    </source>
</evidence>
<dbReference type="GO" id="GO:0005829">
    <property type="term" value="C:cytosol"/>
    <property type="evidence" value="ECO:0007669"/>
    <property type="project" value="TreeGrafter"/>
</dbReference>
<dbReference type="AlphaFoldDB" id="A0A382IK67"/>
<dbReference type="PANTHER" id="PTHR11365:SF23">
    <property type="entry name" value="HYPOTHETICAL 5-OXOPROLINASE (EUROFUNG)-RELATED"/>
    <property type="match status" value="1"/>
</dbReference>
<dbReference type="EMBL" id="UINC01067717">
    <property type="protein sequence ID" value="SVB99652.1"/>
    <property type="molecule type" value="Genomic_DNA"/>
</dbReference>
<gene>
    <name evidence="2" type="ORF">METZ01_LOCUS252506</name>
</gene>
<accession>A0A382IK67</accession>